<dbReference type="InterPro" id="IPR051405">
    <property type="entry name" value="phD/YefM_antitoxin"/>
</dbReference>
<dbReference type="SUPFAM" id="SSF143120">
    <property type="entry name" value="YefM-like"/>
    <property type="match status" value="1"/>
</dbReference>
<name>A0A378IZE6_9GAMM</name>
<evidence type="ECO:0000256" key="2">
    <source>
        <dbReference type="RuleBase" id="RU362080"/>
    </source>
</evidence>
<comment type="function">
    <text evidence="2">Antitoxin component of a type II toxin-antitoxin (TA) system.</text>
</comment>
<protein>
    <recommendedName>
        <fullName evidence="2">Antitoxin</fullName>
    </recommendedName>
</protein>
<dbReference type="Pfam" id="PF02604">
    <property type="entry name" value="PhdYeFM_antitox"/>
    <property type="match status" value="1"/>
</dbReference>
<dbReference type="InterPro" id="IPR006442">
    <property type="entry name" value="Antitoxin_Phd/YefM"/>
</dbReference>
<dbReference type="Gene3D" id="3.40.1620.10">
    <property type="entry name" value="YefM-like domain"/>
    <property type="match status" value="1"/>
</dbReference>
<dbReference type="PANTHER" id="PTHR33713">
    <property type="entry name" value="ANTITOXIN YAFN-RELATED"/>
    <property type="match status" value="1"/>
</dbReference>
<comment type="similarity">
    <text evidence="1 2">Belongs to the phD/YefM antitoxin family.</text>
</comment>
<sequence>MQSWQLQQAKAHLSDLVKEASAGKPQEITLRGKPTVVVLSMELYKKLIKPKPNLVDFLRQSPLMDVNLEITRDKSGMRDVDL</sequence>
<evidence type="ECO:0000313" key="4">
    <source>
        <dbReference type="Proteomes" id="UP000254033"/>
    </source>
</evidence>
<evidence type="ECO:0000313" key="3">
    <source>
        <dbReference type="EMBL" id="STX39861.1"/>
    </source>
</evidence>
<proteinExistence type="inferred from homology"/>
<organism evidence="3 4">
    <name type="scientific">Legionella feeleii</name>
    <dbReference type="NCBI Taxonomy" id="453"/>
    <lineage>
        <taxon>Bacteria</taxon>
        <taxon>Pseudomonadati</taxon>
        <taxon>Pseudomonadota</taxon>
        <taxon>Gammaproteobacteria</taxon>
        <taxon>Legionellales</taxon>
        <taxon>Legionellaceae</taxon>
        <taxon>Legionella</taxon>
    </lineage>
</organism>
<dbReference type="NCBIfam" id="TIGR01552">
    <property type="entry name" value="phd_fam"/>
    <property type="match status" value="1"/>
</dbReference>
<dbReference type="AlphaFoldDB" id="A0A378IZE6"/>
<dbReference type="RefSeq" id="WP_115176208.1">
    <property type="nucleotide sequence ID" value="NZ_UGNY01000001.1"/>
</dbReference>
<dbReference type="Proteomes" id="UP000254033">
    <property type="component" value="Unassembled WGS sequence"/>
</dbReference>
<accession>A0A378IZE6</accession>
<evidence type="ECO:0000256" key="1">
    <source>
        <dbReference type="ARBA" id="ARBA00009981"/>
    </source>
</evidence>
<dbReference type="InterPro" id="IPR036165">
    <property type="entry name" value="YefM-like_sf"/>
</dbReference>
<reference evidence="3 4" key="1">
    <citation type="submission" date="2018-06" db="EMBL/GenBank/DDBJ databases">
        <authorList>
            <consortium name="Pathogen Informatics"/>
            <person name="Doyle S."/>
        </authorList>
    </citation>
    <scope>NUCLEOTIDE SEQUENCE [LARGE SCALE GENOMIC DNA]</scope>
    <source>
        <strain evidence="3 4">NCTC11978</strain>
    </source>
</reference>
<dbReference type="EMBL" id="UGNY01000001">
    <property type="protein sequence ID" value="STX39861.1"/>
    <property type="molecule type" value="Genomic_DNA"/>
</dbReference>
<dbReference type="PANTHER" id="PTHR33713:SF9">
    <property type="entry name" value="ANTITOXIN"/>
    <property type="match status" value="1"/>
</dbReference>
<gene>
    <name evidence="3" type="ORF">NCTC11978_03067</name>
</gene>